<evidence type="ECO:0000313" key="2">
    <source>
        <dbReference type="Proteomes" id="UP000594380"/>
    </source>
</evidence>
<dbReference type="AlphaFoldDB" id="A0A7Y6K8Z8"/>
<organism evidence="1 2">
    <name type="scientific">Paraburkholderia youngii</name>
    <dbReference type="NCBI Taxonomy" id="2782701"/>
    <lineage>
        <taxon>Bacteria</taxon>
        <taxon>Pseudomonadati</taxon>
        <taxon>Pseudomonadota</taxon>
        <taxon>Betaproteobacteria</taxon>
        <taxon>Burkholderiales</taxon>
        <taxon>Burkholderiaceae</taxon>
        <taxon>Paraburkholderia</taxon>
    </lineage>
</organism>
<dbReference type="EMBL" id="JAALDK010000004">
    <property type="protein sequence ID" value="NUY06126.1"/>
    <property type="molecule type" value="Genomic_DNA"/>
</dbReference>
<name>A0A7Y6K8Z8_9BURK</name>
<dbReference type="Proteomes" id="UP000594380">
    <property type="component" value="Unassembled WGS sequence"/>
</dbReference>
<proteinExistence type="predicted"/>
<gene>
    <name evidence="1" type="ORF">G5S42_43115</name>
</gene>
<sequence length="65" mass="7393">MYAFHKKYGYGVRSLVEAQISRIKRRIGERLLTQELASQEGEGVIIANLLNRWNAFGKPVCVKNA</sequence>
<protein>
    <submittedName>
        <fullName evidence="1">Transposase</fullName>
    </submittedName>
</protein>
<accession>A0A7Y6K8Z8</accession>
<evidence type="ECO:0000313" key="1">
    <source>
        <dbReference type="EMBL" id="NUY06126.1"/>
    </source>
</evidence>
<reference evidence="1 2" key="1">
    <citation type="submission" date="2020-02" db="EMBL/GenBank/DDBJ databases">
        <title>Paraburkholderia simonii sp. nov. and Paraburkholderia youngii sp. nov. Brazilian and Mexican Mimosa-associated rhizobia.</title>
        <authorList>
            <person name="Mavima L."/>
            <person name="Beukes C.W."/>
            <person name="Chan W.Y."/>
            <person name="Palmer M."/>
            <person name="De Meyer S.E."/>
            <person name="James E.K."/>
            <person name="Venter S.N."/>
            <person name="Steenkamp E.T."/>
        </authorList>
    </citation>
    <scope>NUCLEOTIDE SEQUENCE [LARGE SCALE GENOMIC DNA]</scope>
    <source>
        <strain evidence="1 2">JPY169</strain>
    </source>
</reference>
<comment type="caution">
    <text evidence="1">The sequence shown here is derived from an EMBL/GenBank/DDBJ whole genome shotgun (WGS) entry which is preliminary data.</text>
</comment>